<dbReference type="VEuPathDB" id="TriTrypDB:LDHU3_36.5330"/>
<feature type="compositionally biased region" description="Polar residues" evidence="2">
    <location>
        <begin position="752"/>
        <end position="770"/>
    </location>
</feature>
<feature type="compositionally biased region" description="Low complexity" evidence="2">
    <location>
        <begin position="921"/>
        <end position="945"/>
    </location>
</feature>
<feature type="signal peptide" evidence="3">
    <location>
        <begin position="1"/>
        <end position="24"/>
    </location>
</feature>
<evidence type="ECO:0000256" key="1">
    <source>
        <dbReference type="SAM" id="Coils"/>
    </source>
</evidence>
<dbReference type="InterPro" id="IPR036872">
    <property type="entry name" value="CH_dom_sf"/>
</dbReference>
<feature type="coiled-coil region" evidence="1">
    <location>
        <begin position="564"/>
        <end position="598"/>
    </location>
</feature>
<reference evidence="5" key="1">
    <citation type="submission" date="2020-06" db="EMBL/GenBank/DDBJ databases">
        <authorList>
            <person name="Camacho E."/>
            <person name="Gonzalez-de la Fuente S."/>
            <person name="Rastrojo A."/>
            <person name="Peiro-Pastor R."/>
            <person name="Solana JC."/>
            <person name="Tabera L."/>
            <person name="Gamarro F."/>
            <person name="Carrasco-Ramiro F."/>
            <person name="Requena JM."/>
            <person name="Aguado B."/>
        </authorList>
    </citation>
    <scope>NUCLEOTIDE SEQUENCE</scope>
</reference>
<dbReference type="SUPFAM" id="SSF47576">
    <property type="entry name" value="Calponin-homology domain, CH-domain"/>
    <property type="match status" value="1"/>
</dbReference>
<feature type="domain" description="Calponin-homology (CH)" evidence="4">
    <location>
        <begin position="9"/>
        <end position="115"/>
    </location>
</feature>
<feature type="region of interest" description="Disordered" evidence="2">
    <location>
        <begin position="169"/>
        <end position="199"/>
    </location>
</feature>
<feature type="region of interest" description="Disordered" evidence="2">
    <location>
        <begin position="873"/>
        <end position="945"/>
    </location>
</feature>
<dbReference type="InterPro" id="IPR001715">
    <property type="entry name" value="CH_dom"/>
</dbReference>
<evidence type="ECO:0000256" key="2">
    <source>
        <dbReference type="SAM" id="MobiDB-lite"/>
    </source>
</evidence>
<dbReference type="PANTHER" id="PTHR42180:SF4">
    <property type="entry name" value="CALPONIN-HOMOLOGY (CH) DOMAIN-CONTAINING PROTEIN"/>
    <property type="match status" value="1"/>
</dbReference>
<feature type="compositionally biased region" description="Basic and acidic residues" evidence="2">
    <location>
        <begin position="726"/>
        <end position="746"/>
    </location>
</feature>
<evidence type="ECO:0000259" key="4">
    <source>
        <dbReference type="PROSITE" id="PS50021"/>
    </source>
</evidence>
<proteinExistence type="predicted"/>
<dbReference type="Gene3D" id="1.10.418.10">
    <property type="entry name" value="Calponin-like domain"/>
    <property type="match status" value="1"/>
</dbReference>
<feature type="region of interest" description="Disordered" evidence="2">
    <location>
        <begin position="726"/>
        <end position="770"/>
    </location>
</feature>
<feature type="compositionally biased region" description="Low complexity" evidence="2">
    <location>
        <begin position="881"/>
        <end position="896"/>
    </location>
</feature>
<dbReference type="EMBL" id="LR812656">
    <property type="protein sequence ID" value="CAC5434976.1"/>
    <property type="molecule type" value="Genomic_DNA"/>
</dbReference>
<evidence type="ECO:0000313" key="5">
    <source>
        <dbReference type="EMBL" id="CAC5434976.1"/>
    </source>
</evidence>
<dbReference type="VEuPathDB" id="TriTrypDB:LdCL_360046800"/>
<dbReference type="PANTHER" id="PTHR42180">
    <property type="entry name" value="HOMOLOGY DOMAIN-CONTAINING PROTEIN,PUTATIVE-RELATED"/>
    <property type="match status" value="1"/>
</dbReference>
<feature type="region of interest" description="Disordered" evidence="2">
    <location>
        <begin position="782"/>
        <end position="858"/>
    </location>
</feature>
<feature type="compositionally biased region" description="Polar residues" evidence="2">
    <location>
        <begin position="829"/>
        <end position="842"/>
    </location>
</feature>
<feature type="chain" id="PRO_5026776544" evidence="3">
    <location>
        <begin position="25"/>
        <end position="967"/>
    </location>
</feature>
<gene>
    <name evidence="5" type="ORF">LDHU3_36.5330</name>
</gene>
<keyword evidence="1" id="KW-0175">Coiled coil</keyword>
<dbReference type="VEuPathDB" id="TriTrypDB:LdBPK_363980.1"/>
<name>A0A6J8FPB0_LEIDO</name>
<evidence type="ECO:0000256" key="3">
    <source>
        <dbReference type="SAM" id="SignalP"/>
    </source>
</evidence>
<dbReference type="Proteomes" id="UP000601710">
    <property type="component" value="Chromosome 36"/>
</dbReference>
<dbReference type="AlphaFoldDB" id="A0A6J8FPB0"/>
<organism evidence="5 6">
    <name type="scientific">Leishmania donovani</name>
    <dbReference type="NCBI Taxonomy" id="5661"/>
    <lineage>
        <taxon>Eukaryota</taxon>
        <taxon>Discoba</taxon>
        <taxon>Euglenozoa</taxon>
        <taxon>Kinetoplastea</taxon>
        <taxon>Metakinetoplastina</taxon>
        <taxon>Trypanosomatida</taxon>
        <taxon>Trypanosomatidae</taxon>
        <taxon>Leishmaniinae</taxon>
        <taxon>Leishmania</taxon>
    </lineage>
</organism>
<protein>
    <submittedName>
        <fullName evidence="5">Hypothetical_protein_conserved</fullName>
    </submittedName>
</protein>
<accession>A0A6J8FPB0</accession>
<feature type="compositionally biased region" description="Low complexity" evidence="2">
    <location>
        <begin position="782"/>
        <end position="796"/>
    </location>
</feature>
<dbReference type="PROSITE" id="PS50021">
    <property type="entry name" value="CH"/>
    <property type="match status" value="1"/>
</dbReference>
<keyword evidence="3" id="KW-0732">Signal</keyword>
<feature type="compositionally biased region" description="Low complexity" evidence="2">
    <location>
        <begin position="186"/>
        <end position="199"/>
    </location>
</feature>
<sequence>MRVMSESILLGKAELLAWAASVTGISPCDKYGDLKDGLIYLALTRQLFPGEIDNAIVRLQRRGTRDAAKNWSLLTSCLRRHGIPTHLCSQQAVERGHTRYCFNLLVLFYFLVRLARGHQFAVDFAQPVDPQLAAFLQSPESVLAVERRVDMGFSECSSSNVGVSAIDEEEAGGQADSGAPRSVTRLSSPPSVATAPTTATPAVPLRLPLRSTALSADTSSNHVAPPLRWMWAHEQSSARAFQDAGAWRAPSRCNNRGTEYSKHSPRGACDSTLVHGAARAPATSGGELVAATLPPPSSLLRPSPSTACAPHLYTQNQLLREELEHVKAVSQLLLTQQRGSEAAVEMRASATLHNQLAKAELDHLHAIRQLEVTLTAASVHDGGANAAPSPQQWAALAHRAEAAEATAVQLYREYHESQQVYDSTLQQLRQVFCSIADIAAATLSSMPSNSDSADAAAYEETVTAAMMAQLTGVPAMRKDAFCAQMRALLLTLSSLRSTNARLQMDAASVSPYRDSGDATRDCASSFSALHASSSLPLERESLKMACAEARNACHGANPVVQRALQRLTRLVDILSSALDAARQDRDRWERRCRRAETATAQADAASQGARAEGEAQWQQDLVAHTVASSTCIDELSRLSRERCVRAAQAHQESQSLCSQVQEVLAMVFSTAGTHEVQWASDELVALLGAYARDRASNPAMEEALAEQAETIAALRADLRRQREARERAEAQLSDGERRRQVLERKGAARQAQLRSATEKLGTQRNDSQAHAATLHRALLEETSTTSSTALASTPLAKPSAAATRGTQEHIAASGAAPLTEASRHAESTPYRSTAHSLYSSPHLTGALRSPATPDDDMDNAEERRLIDHHHRFQSGLHKQHASPLPSPLASASLPSSRATTAEADVPRALSTERVAARAGLAAPTASPARSTRSSTDHPAAASAPSLLLSAAELERRKQAILRKYDAA</sequence>
<evidence type="ECO:0000313" key="6">
    <source>
        <dbReference type="Proteomes" id="UP000601710"/>
    </source>
</evidence>